<name>A0A1Z2XWG3_9FIRM</name>
<organism evidence="2 4">
    <name type="scientific">Acutalibacter muris</name>
    <dbReference type="NCBI Taxonomy" id="1796620"/>
    <lineage>
        <taxon>Bacteria</taxon>
        <taxon>Bacillati</taxon>
        <taxon>Bacillota</taxon>
        <taxon>Clostridia</taxon>
        <taxon>Eubacteriales</taxon>
        <taxon>Acutalibacteraceae</taxon>
        <taxon>Acutalibacter</taxon>
    </lineage>
</organism>
<gene>
    <name evidence="1" type="ORF">ADH66_14955</name>
    <name evidence="2" type="ORF">I5Q82_05335</name>
</gene>
<evidence type="ECO:0000313" key="4">
    <source>
        <dbReference type="Proteomes" id="UP000596035"/>
    </source>
</evidence>
<dbReference type="EMBL" id="CP065321">
    <property type="protein sequence ID" value="QQR32010.1"/>
    <property type="molecule type" value="Genomic_DNA"/>
</dbReference>
<dbReference type="EMBL" id="CP021422">
    <property type="protein sequence ID" value="ASB42784.1"/>
    <property type="molecule type" value="Genomic_DNA"/>
</dbReference>
<dbReference type="Proteomes" id="UP000196710">
    <property type="component" value="Chromosome"/>
</dbReference>
<dbReference type="KEGG" id="amur:ADH66_14955"/>
<evidence type="ECO:0000313" key="1">
    <source>
        <dbReference type="EMBL" id="ASB42784.1"/>
    </source>
</evidence>
<dbReference type="Proteomes" id="UP000596035">
    <property type="component" value="Chromosome"/>
</dbReference>
<keyword evidence="3" id="KW-1185">Reference proteome</keyword>
<reference evidence="2 4" key="3">
    <citation type="submission" date="2020-11" db="EMBL/GenBank/DDBJ databases">
        <title>Closed and high quality bacterial genomes of the OMM12 community.</title>
        <authorList>
            <person name="Marbouty M."/>
            <person name="Lamy-Besnier Q."/>
            <person name="Debarbieux L."/>
            <person name="Koszul R."/>
        </authorList>
    </citation>
    <scope>NUCLEOTIDE SEQUENCE [LARGE SCALE GENOMIC DNA]</scope>
    <source>
        <strain evidence="2 4">KB18</strain>
    </source>
</reference>
<sequence>MKRELGIAYCGLACCLCSENADCKGCKQNGCATYAECQNYGCVTEKGLGGCWECSEFPCGKGMLEKPRMRAFVRFAKEHGEQGLLDRLAENERAGIVYHYPDGLTGDYDLENEQEILDLLEYGRKE</sequence>
<evidence type="ECO:0000313" key="3">
    <source>
        <dbReference type="Proteomes" id="UP000196710"/>
    </source>
</evidence>
<accession>A0A1Z2XWG3</accession>
<proteinExistence type="predicted"/>
<reference evidence="1" key="1">
    <citation type="journal article" date="2017" name="Genome Announc.">
        <title>High-Quality Whole-Genome Sequences of the Oligo-Mouse-Microbiota Bacterial Community.</title>
        <authorList>
            <person name="Garzetti D."/>
            <person name="Brugiroux S."/>
            <person name="Bunk B."/>
            <person name="Pukall R."/>
            <person name="McCoy K.D."/>
            <person name="Macpherson A.J."/>
            <person name="Stecher B."/>
        </authorList>
    </citation>
    <scope>NUCLEOTIDE SEQUENCE</scope>
    <source>
        <strain evidence="1">KB18</strain>
    </source>
</reference>
<dbReference type="AlphaFoldDB" id="A0A1Z2XWG3"/>
<protein>
    <submittedName>
        <fullName evidence="2">DUF3795 domain-containing protein</fullName>
    </submittedName>
</protein>
<reference evidence="3" key="2">
    <citation type="submission" date="2017-05" db="EMBL/GenBank/DDBJ databases">
        <title>Improved OligoMM genomes.</title>
        <authorList>
            <person name="Garzetti D."/>
        </authorList>
    </citation>
    <scope>NUCLEOTIDE SEQUENCE [LARGE SCALE GENOMIC DNA]</scope>
    <source>
        <strain evidence="3">KB18</strain>
    </source>
</reference>
<evidence type="ECO:0000313" key="2">
    <source>
        <dbReference type="EMBL" id="QQR32010.1"/>
    </source>
</evidence>